<dbReference type="EMBL" id="JMTK01000001">
    <property type="protein sequence ID" value="KJZ82555.1"/>
    <property type="molecule type" value="Genomic_DNA"/>
</dbReference>
<accession>A0A094YZ77</accession>
<dbReference type="PATRIC" id="fig|556287.8.peg.128"/>
<keyword evidence="4" id="KW-1185">Reference proteome</keyword>
<reference evidence="3 4" key="1">
    <citation type="journal article" date="2015" name="Phytopathology">
        <title>Genomes of Candidatus Liberibacter solanacearum haplotype A from New Zealand and the USA suggest significant genome plasticity in the species.</title>
        <authorList>
            <person name="Thompson S.M."/>
            <person name="Johnson C.P."/>
            <person name="Lu A.Y."/>
            <person name="Frampton R.A."/>
            <person name="Sullivan K.L."/>
            <person name="Fiers M.W."/>
            <person name="Crowhurst R.N."/>
            <person name="Pitman A.R."/>
            <person name="Scott I."/>
            <person name="Gudmestad N.C."/>
            <person name="Smith G.R."/>
        </authorList>
    </citation>
    <scope>NUCLEOTIDE SEQUENCE [LARGE SCALE GENOMIC DNA]</scope>
    <source>
        <strain evidence="3 4">LsoNZ1</strain>
    </source>
</reference>
<evidence type="ECO:0000256" key="1">
    <source>
        <dbReference type="ARBA" id="ARBA00022741"/>
    </source>
</evidence>
<dbReference type="PANTHER" id="PTHR12169">
    <property type="entry name" value="ATPASE N2B"/>
    <property type="match status" value="1"/>
</dbReference>
<dbReference type="AlphaFoldDB" id="A0A094YZ77"/>
<sequence length="391" mass="46220">MSVSFYLVSSKIVSLIRDRKLKYNSDQERVALSFDRLLNDLYKRKKFFEGGFFSFWKKNWRPPFIKGIYLYGDVGQGKSMLMNLFFELAPTEKKCKRHFYEFMKDVHCRIIFHRKKIGSGAIRESDPMPLVANSIASEVNLLCLDEFMVTNIADAVILSRLFSELFLRGCVVVVTSNFIPDNLYKDEINRYVFMPFINILKKELEVISLDSGQDYRRKKEKILPIYMSPLDSHTETLMNKLWDHMRKGQESLVLNISAKGGYKIHVPSSFKRVSRFSFFDLCDRPFSANDFLEIAMRFDVVFIDNIPFLKSDRKDWIRRFIMLIDVFYEYKICLILSSEVDINNFFSDQLGTEKFEFQRTISRLFEMFSVQYVSKYKIVMDAYKVLLLNKV</sequence>
<dbReference type="InterPro" id="IPR005654">
    <property type="entry name" value="ATPase_AFG1-like"/>
</dbReference>
<evidence type="ECO:0000256" key="2">
    <source>
        <dbReference type="ARBA" id="ARBA00022840"/>
    </source>
</evidence>
<dbReference type="NCBIfam" id="NF040713">
    <property type="entry name" value="ZapE"/>
    <property type="match status" value="1"/>
</dbReference>
<evidence type="ECO:0000313" key="4">
    <source>
        <dbReference type="Proteomes" id="UP000033731"/>
    </source>
</evidence>
<protein>
    <submittedName>
        <fullName evidence="3">ATPase</fullName>
    </submittedName>
</protein>
<dbReference type="Proteomes" id="UP000033731">
    <property type="component" value="Unassembled WGS sequence"/>
</dbReference>
<name>A0A094YZ77_9HYPH</name>
<dbReference type="Pfam" id="PF03969">
    <property type="entry name" value="AFG1_ATPase"/>
    <property type="match status" value="1"/>
</dbReference>
<dbReference type="SUPFAM" id="SSF52540">
    <property type="entry name" value="P-loop containing nucleoside triphosphate hydrolases"/>
    <property type="match status" value="1"/>
</dbReference>
<keyword evidence="1" id="KW-0547">Nucleotide-binding</keyword>
<evidence type="ECO:0000313" key="3">
    <source>
        <dbReference type="EMBL" id="KJZ82555.1"/>
    </source>
</evidence>
<dbReference type="GO" id="GO:0016887">
    <property type="term" value="F:ATP hydrolysis activity"/>
    <property type="evidence" value="ECO:0007669"/>
    <property type="project" value="InterPro"/>
</dbReference>
<gene>
    <name evidence="3" type="ORF">DJ66_0163</name>
</gene>
<comment type="caution">
    <text evidence="3">The sequence shown here is derived from an EMBL/GenBank/DDBJ whole genome shotgun (WGS) entry which is preliminary data.</text>
</comment>
<dbReference type="PANTHER" id="PTHR12169:SF6">
    <property type="entry name" value="AFG1-LIKE ATPASE"/>
    <property type="match status" value="1"/>
</dbReference>
<dbReference type="Gene3D" id="3.40.50.300">
    <property type="entry name" value="P-loop containing nucleotide triphosphate hydrolases"/>
    <property type="match status" value="2"/>
</dbReference>
<dbReference type="GO" id="GO:0005737">
    <property type="term" value="C:cytoplasm"/>
    <property type="evidence" value="ECO:0007669"/>
    <property type="project" value="TreeGrafter"/>
</dbReference>
<keyword evidence="2" id="KW-0067">ATP-binding</keyword>
<organism evidence="3 4">
    <name type="scientific">Candidatus Liberibacter solanacearum</name>
    <dbReference type="NCBI Taxonomy" id="556287"/>
    <lineage>
        <taxon>Bacteria</taxon>
        <taxon>Pseudomonadati</taxon>
        <taxon>Pseudomonadota</taxon>
        <taxon>Alphaproteobacteria</taxon>
        <taxon>Hyphomicrobiales</taxon>
        <taxon>Rhizobiaceae</taxon>
        <taxon>Liberibacter</taxon>
    </lineage>
</organism>
<dbReference type="InterPro" id="IPR027417">
    <property type="entry name" value="P-loop_NTPase"/>
</dbReference>
<dbReference type="RefSeq" id="WP_034442829.1">
    <property type="nucleotide sequence ID" value="NZ_JMTK01000001.1"/>
</dbReference>
<dbReference type="GO" id="GO:0005524">
    <property type="term" value="F:ATP binding"/>
    <property type="evidence" value="ECO:0007669"/>
    <property type="project" value="UniProtKB-KW"/>
</dbReference>
<proteinExistence type="predicted"/>